<comment type="caution">
    <text evidence="2">The sequence shown here is derived from an EMBL/GenBank/DDBJ whole genome shotgun (WGS) entry which is preliminary data.</text>
</comment>
<keyword evidence="3" id="KW-1185">Reference proteome</keyword>
<protein>
    <submittedName>
        <fullName evidence="2">Rhodanese-like domain-containing protein</fullName>
    </submittedName>
</protein>
<dbReference type="PANTHER" id="PTHR44086:SF10">
    <property type="entry name" value="THIOSULFATE SULFURTRANSFERASE_RHODANESE-LIKE DOMAIN-CONTAINING PROTEIN 3"/>
    <property type="match status" value="1"/>
</dbReference>
<dbReference type="InterPro" id="IPR001763">
    <property type="entry name" value="Rhodanese-like_dom"/>
</dbReference>
<dbReference type="SUPFAM" id="SSF52821">
    <property type="entry name" value="Rhodanese/Cell cycle control phosphatase"/>
    <property type="match status" value="1"/>
</dbReference>
<dbReference type="Gene3D" id="3.40.250.10">
    <property type="entry name" value="Rhodanese-like domain"/>
    <property type="match status" value="1"/>
</dbReference>
<feature type="domain" description="Rhodanese" evidence="1">
    <location>
        <begin position="28"/>
        <end position="124"/>
    </location>
</feature>
<dbReference type="PANTHER" id="PTHR44086">
    <property type="entry name" value="THIOSULFATE SULFURTRANSFERASE RDL2, MITOCHONDRIAL-RELATED"/>
    <property type="match status" value="1"/>
</dbReference>
<accession>A0ABP9BE73</accession>
<evidence type="ECO:0000313" key="3">
    <source>
        <dbReference type="Proteomes" id="UP001500928"/>
    </source>
</evidence>
<dbReference type="Proteomes" id="UP001500928">
    <property type="component" value="Unassembled WGS sequence"/>
</dbReference>
<dbReference type="RefSeq" id="WP_345417053.1">
    <property type="nucleotide sequence ID" value="NZ_BAABHO010000025.1"/>
</dbReference>
<dbReference type="PROSITE" id="PS50206">
    <property type="entry name" value="RHODANESE_3"/>
    <property type="match status" value="1"/>
</dbReference>
<name>A0ABP9BE73_9PSEU</name>
<dbReference type="EMBL" id="BAABHO010000025">
    <property type="protein sequence ID" value="GAA4794354.1"/>
    <property type="molecule type" value="Genomic_DNA"/>
</dbReference>
<proteinExistence type="predicted"/>
<gene>
    <name evidence="2" type="ORF">GCM10023200_32890</name>
</gene>
<reference evidence="3" key="1">
    <citation type="journal article" date="2019" name="Int. J. Syst. Evol. Microbiol.">
        <title>The Global Catalogue of Microorganisms (GCM) 10K type strain sequencing project: providing services to taxonomists for standard genome sequencing and annotation.</title>
        <authorList>
            <consortium name="The Broad Institute Genomics Platform"/>
            <consortium name="The Broad Institute Genome Sequencing Center for Infectious Disease"/>
            <person name="Wu L."/>
            <person name="Ma J."/>
        </authorList>
    </citation>
    <scope>NUCLEOTIDE SEQUENCE [LARGE SCALE GENOMIC DNA]</scope>
    <source>
        <strain evidence="3">JCM 17979</strain>
    </source>
</reference>
<sequence>MASARDLVMAARAQVEGLTPAQVAAEQEQGAPLLVDVREPDETAAGTIPGATPVPRGLLEFAADPGTPMHVEGFDAARRVICFCSGGGRSALAAQSLQALGYTDVAHLEGGVGAWTADGRPVAPPT</sequence>
<evidence type="ECO:0000259" key="1">
    <source>
        <dbReference type="PROSITE" id="PS50206"/>
    </source>
</evidence>
<dbReference type="InterPro" id="IPR036873">
    <property type="entry name" value="Rhodanese-like_dom_sf"/>
</dbReference>
<organism evidence="2 3">
    <name type="scientific">Actinomycetospora chlora</name>
    <dbReference type="NCBI Taxonomy" id="663608"/>
    <lineage>
        <taxon>Bacteria</taxon>
        <taxon>Bacillati</taxon>
        <taxon>Actinomycetota</taxon>
        <taxon>Actinomycetes</taxon>
        <taxon>Pseudonocardiales</taxon>
        <taxon>Pseudonocardiaceae</taxon>
        <taxon>Actinomycetospora</taxon>
    </lineage>
</organism>
<dbReference type="Pfam" id="PF00581">
    <property type="entry name" value="Rhodanese"/>
    <property type="match status" value="1"/>
</dbReference>
<evidence type="ECO:0000313" key="2">
    <source>
        <dbReference type="EMBL" id="GAA4794354.1"/>
    </source>
</evidence>
<dbReference type="SMART" id="SM00450">
    <property type="entry name" value="RHOD"/>
    <property type="match status" value="1"/>
</dbReference>